<evidence type="ECO:0000259" key="1">
    <source>
        <dbReference type="Pfam" id="PF04961"/>
    </source>
</evidence>
<dbReference type="GeneTree" id="ENSGT00940000172197"/>
<evidence type="ECO:0000313" key="2">
    <source>
        <dbReference type="Ensembl" id="ENSPLAP00000022659.1"/>
    </source>
</evidence>
<dbReference type="GO" id="GO:0003824">
    <property type="term" value="F:catalytic activity"/>
    <property type="evidence" value="ECO:0007669"/>
    <property type="project" value="InterPro"/>
</dbReference>
<dbReference type="Pfam" id="PF04961">
    <property type="entry name" value="FTCD_C"/>
    <property type="match status" value="1"/>
</dbReference>
<dbReference type="InterPro" id="IPR007044">
    <property type="entry name" value="Cyclodeamin/CycHdrlase"/>
</dbReference>
<dbReference type="InterPro" id="IPR036178">
    <property type="entry name" value="Formintransfe-cycloase-like_sf"/>
</dbReference>
<reference evidence="2" key="1">
    <citation type="submission" date="2025-08" db="UniProtKB">
        <authorList>
            <consortium name="Ensembl"/>
        </authorList>
    </citation>
    <scope>IDENTIFICATION</scope>
</reference>
<dbReference type="AlphaFoldDB" id="A0A3B3VCS9"/>
<keyword evidence="3" id="KW-1185">Reference proteome</keyword>
<reference evidence="2" key="2">
    <citation type="submission" date="2025-09" db="UniProtKB">
        <authorList>
            <consortium name="Ensembl"/>
        </authorList>
    </citation>
    <scope>IDENTIFICATION</scope>
</reference>
<dbReference type="Ensembl" id="ENSPLAT00000007882.1">
    <property type="protein sequence ID" value="ENSPLAP00000022659.1"/>
    <property type="gene ID" value="ENSPLAG00000007405.1"/>
</dbReference>
<dbReference type="Gene3D" id="1.20.120.680">
    <property type="entry name" value="Formiminotetrahydrofolate cyclodeaminase monomer, up-and-down helical bundle"/>
    <property type="match status" value="1"/>
</dbReference>
<dbReference type="SUPFAM" id="SSF101262">
    <property type="entry name" value="Methenyltetrahydrofolate cyclohydrolase-like"/>
    <property type="match status" value="1"/>
</dbReference>
<accession>A0A3B3VCS9</accession>
<dbReference type="STRING" id="48699.ENSPLAP00000022659"/>
<proteinExistence type="predicted"/>
<evidence type="ECO:0000313" key="3">
    <source>
        <dbReference type="Proteomes" id="UP000261500"/>
    </source>
</evidence>
<organism evidence="2 3">
    <name type="scientific">Poecilia latipinna</name>
    <name type="common">sailfin molly</name>
    <dbReference type="NCBI Taxonomy" id="48699"/>
    <lineage>
        <taxon>Eukaryota</taxon>
        <taxon>Metazoa</taxon>
        <taxon>Chordata</taxon>
        <taxon>Craniata</taxon>
        <taxon>Vertebrata</taxon>
        <taxon>Euteleostomi</taxon>
        <taxon>Actinopterygii</taxon>
        <taxon>Neopterygii</taxon>
        <taxon>Teleostei</taxon>
        <taxon>Neoteleostei</taxon>
        <taxon>Acanthomorphata</taxon>
        <taxon>Ovalentaria</taxon>
        <taxon>Atherinomorphae</taxon>
        <taxon>Cyprinodontiformes</taxon>
        <taxon>Poeciliidae</taxon>
        <taxon>Poeciliinae</taxon>
        <taxon>Poecilia</taxon>
    </lineage>
</organism>
<protein>
    <recommendedName>
        <fullName evidence="1">Cyclodeaminase/cyclohydrolase domain-containing protein</fullName>
    </recommendedName>
</protein>
<dbReference type="Proteomes" id="UP000261500">
    <property type="component" value="Unplaced"/>
</dbReference>
<sequence>MLRLELQLLSEVAAKALETAVFGAYYNVMINLKDVSDEAFRLTQRRVSELLQEAKDSVASILDAAENRT</sequence>
<name>A0A3B3VCS9_9TELE</name>
<feature type="domain" description="Cyclodeaminase/cyclohydrolase" evidence="1">
    <location>
        <begin position="11"/>
        <end position="43"/>
    </location>
</feature>